<feature type="transmembrane region" description="Helical" evidence="1">
    <location>
        <begin position="54"/>
        <end position="74"/>
    </location>
</feature>
<keyword evidence="1" id="KW-0472">Membrane</keyword>
<dbReference type="AlphaFoldDB" id="A0A1G2D5A6"/>
<evidence type="ECO:0000313" key="2">
    <source>
        <dbReference type="EMBL" id="OGZ08120.1"/>
    </source>
</evidence>
<dbReference type="STRING" id="1798661.A3D65_06560"/>
<keyword evidence="1" id="KW-1133">Transmembrane helix</keyword>
<dbReference type="EMBL" id="MHLL01000042">
    <property type="protein sequence ID" value="OGZ08120.1"/>
    <property type="molecule type" value="Genomic_DNA"/>
</dbReference>
<sequence length="98" mass="10162">MMKITPLAPHAIALIALVVPAVVLAHGGIPDGHVDEPAQVVAGASALLVAFSPVWWGLLGVSALLTTALSFGVWKFLHVPPVKRADAKSVTPNVDIKN</sequence>
<dbReference type="Proteomes" id="UP000177996">
    <property type="component" value="Unassembled WGS sequence"/>
</dbReference>
<accession>A0A1G2D5A6</accession>
<gene>
    <name evidence="2" type="ORF">A3D65_06560</name>
</gene>
<comment type="caution">
    <text evidence="2">The sequence shown here is derived from an EMBL/GenBank/DDBJ whole genome shotgun (WGS) entry which is preliminary data.</text>
</comment>
<keyword evidence="1" id="KW-0812">Transmembrane</keyword>
<name>A0A1G2D5A6_9BACT</name>
<evidence type="ECO:0000313" key="3">
    <source>
        <dbReference type="Proteomes" id="UP000177996"/>
    </source>
</evidence>
<proteinExistence type="predicted"/>
<organism evidence="2 3">
    <name type="scientific">Candidatus Lloydbacteria bacterium RIFCSPHIGHO2_02_FULL_50_13</name>
    <dbReference type="NCBI Taxonomy" id="1798661"/>
    <lineage>
        <taxon>Bacteria</taxon>
        <taxon>Candidatus Lloydiibacteriota</taxon>
    </lineage>
</organism>
<reference evidence="2 3" key="1">
    <citation type="journal article" date="2016" name="Nat. Commun.">
        <title>Thousands of microbial genomes shed light on interconnected biogeochemical processes in an aquifer system.</title>
        <authorList>
            <person name="Anantharaman K."/>
            <person name="Brown C.T."/>
            <person name="Hug L.A."/>
            <person name="Sharon I."/>
            <person name="Castelle C.J."/>
            <person name="Probst A.J."/>
            <person name="Thomas B.C."/>
            <person name="Singh A."/>
            <person name="Wilkins M.J."/>
            <person name="Karaoz U."/>
            <person name="Brodie E.L."/>
            <person name="Williams K.H."/>
            <person name="Hubbard S.S."/>
            <person name="Banfield J.F."/>
        </authorList>
    </citation>
    <scope>NUCLEOTIDE SEQUENCE [LARGE SCALE GENOMIC DNA]</scope>
</reference>
<evidence type="ECO:0000256" key="1">
    <source>
        <dbReference type="SAM" id="Phobius"/>
    </source>
</evidence>
<protein>
    <submittedName>
        <fullName evidence="2">Uncharacterized protein</fullName>
    </submittedName>
</protein>